<protein>
    <submittedName>
        <fullName evidence="4">Endosialidase chaperone</fullName>
    </submittedName>
</protein>
<accession>A0A8S5M3D6</accession>
<keyword evidence="2" id="KW-1227">Viral tail protein</keyword>
<sequence>MYKTSTAFNQAIKNGERIYVKVKCGNFIFGYNDETDPTSPNEQNNIMELNIDRSISHDDYALAKSYACGCNCVLWAVPAGAVLRGQKTVVYFGCMVNGAVEWVPMGVFYPEKVTRSGECTTLEMYDHMYDLSMPYSAAISGQQTPLAILKDLARQGNFELAAGVESKVSGFGTVDVSLLCGTETDEDGKQQVTAYNVNDAIGYVAGFCGCAAVFDREGKLRVDTFAQVYDGTAEYTVTDDTVTEVSLAETDKTYLGISCNNGNKNILAPDSLSVNSEVLYFDNPLITTQAQAEKVFNAVSDMIYIDDGDQGETVFDLGIQYRPGSMTLLTANPALDSFDVITYRDDTGDHHIPLMGVEYDYDGSVTMDVAAHARSEQEGSSAGSILSRMISKAMQQVTAPLAQRIQDATDSITNAVGGYAALIDRDGDGVSDALYIGEYPAAEGKTKGRCLLLNKNGMAVSTTGLQGPFKDFAVYYNKKTNQYYLNATDISAGRLSGIEILADKGTIAGWNIDEDALYCDAKSGTTTYRAMLNKYGNIIATNAAFAIRVTDSSDNSTKWPIVMRYNGQLIASNVDITGKIVASSGSIGIWNINDSGCLYKEVGQFRTILAPAGSYGDNSFRIQLKENNAWGDRVLIKNNGDALFRMIDVSSIDVGGAMYLSGTKKIVFGSGSNGEKSRIDYAISSVNGSSGTRLNIKSHNSGLLVDSGTAVTHFCNDHANFYSPVYFKDTAYTSSGSTVTSDERLKQSISPIGDDERYTRFFSLLRPVSFKYANGTSGRTHMGLVAQSVKIALEKAGFETQEIAAYVQYKQDETDSIKTDDGTVCALRYEEFTALNVAMIQKQQCEIEALKREMAELKALLK</sequence>
<evidence type="ECO:0000313" key="4">
    <source>
        <dbReference type="EMBL" id="DAD76740.1"/>
    </source>
</evidence>
<evidence type="ECO:0000259" key="3">
    <source>
        <dbReference type="PROSITE" id="PS51688"/>
    </source>
</evidence>
<dbReference type="Gene3D" id="1.10.10.10">
    <property type="entry name" value="Winged helix-like DNA-binding domain superfamily/Winged helix DNA-binding domain"/>
    <property type="match status" value="1"/>
</dbReference>
<evidence type="ECO:0000256" key="1">
    <source>
        <dbReference type="ARBA" id="ARBA00004328"/>
    </source>
</evidence>
<proteinExistence type="predicted"/>
<evidence type="ECO:0000256" key="2">
    <source>
        <dbReference type="ARBA" id="ARBA00022732"/>
    </source>
</evidence>
<dbReference type="InterPro" id="IPR030392">
    <property type="entry name" value="S74_ICA"/>
</dbReference>
<keyword evidence="2" id="KW-0946">Virion</keyword>
<reference evidence="4" key="1">
    <citation type="journal article" date="2021" name="Proc. Natl. Acad. Sci. U.S.A.">
        <title>A Catalog of Tens of Thousands of Viruses from Human Metagenomes Reveals Hidden Associations with Chronic Diseases.</title>
        <authorList>
            <person name="Tisza M.J."/>
            <person name="Buck C.B."/>
        </authorList>
    </citation>
    <scope>NUCLEOTIDE SEQUENCE</scope>
    <source>
        <strain evidence="4">CtdxI18</strain>
    </source>
</reference>
<dbReference type="Pfam" id="PF13884">
    <property type="entry name" value="Peptidase_S74"/>
    <property type="match status" value="1"/>
</dbReference>
<dbReference type="InterPro" id="IPR036388">
    <property type="entry name" value="WH-like_DNA-bd_sf"/>
</dbReference>
<dbReference type="GO" id="GO:0098015">
    <property type="term" value="C:virus tail"/>
    <property type="evidence" value="ECO:0007669"/>
    <property type="project" value="UniProtKB-KW"/>
</dbReference>
<name>A0A8S5M3D6_9CAUD</name>
<organism evidence="4">
    <name type="scientific">Myoviridae sp. ctdxI18</name>
    <dbReference type="NCBI Taxonomy" id="2826673"/>
    <lineage>
        <taxon>Viruses</taxon>
        <taxon>Duplodnaviria</taxon>
        <taxon>Heunggongvirae</taxon>
        <taxon>Uroviricota</taxon>
        <taxon>Caudoviricetes</taxon>
    </lineage>
</organism>
<feature type="domain" description="Peptidase S74" evidence="3">
    <location>
        <begin position="741"/>
        <end position="854"/>
    </location>
</feature>
<dbReference type="EMBL" id="BK014808">
    <property type="protein sequence ID" value="DAD76740.1"/>
    <property type="molecule type" value="Genomic_DNA"/>
</dbReference>
<comment type="subcellular location">
    <subcellularLocation>
        <location evidence="1">Virion</location>
    </subcellularLocation>
</comment>
<dbReference type="PROSITE" id="PS51688">
    <property type="entry name" value="ICA"/>
    <property type="match status" value="1"/>
</dbReference>